<evidence type="ECO:0000256" key="1">
    <source>
        <dbReference type="ARBA" id="ARBA00022801"/>
    </source>
</evidence>
<accession>A0ABZ0TM01</accession>
<organism evidence="3 4">
    <name type="scientific">Mucilaginibacter sabulilitoris</name>
    <dbReference type="NCBI Taxonomy" id="1173583"/>
    <lineage>
        <taxon>Bacteria</taxon>
        <taxon>Pseudomonadati</taxon>
        <taxon>Bacteroidota</taxon>
        <taxon>Sphingobacteriia</taxon>
        <taxon>Sphingobacteriales</taxon>
        <taxon>Sphingobacteriaceae</taxon>
        <taxon>Mucilaginibacter</taxon>
    </lineage>
</organism>
<dbReference type="EMBL" id="CP139558">
    <property type="protein sequence ID" value="WPU92764.1"/>
    <property type="molecule type" value="Genomic_DNA"/>
</dbReference>
<dbReference type="PROSITE" id="PS51257">
    <property type="entry name" value="PROKAR_LIPOPROTEIN"/>
    <property type="match status" value="1"/>
</dbReference>
<dbReference type="Gene3D" id="3.40.50.1820">
    <property type="entry name" value="alpha/beta hydrolase"/>
    <property type="match status" value="1"/>
</dbReference>
<keyword evidence="1 3" id="KW-0378">Hydrolase</keyword>
<dbReference type="InterPro" id="IPR029058">
    <property type="entry name" value="AB_hydrolase_fold"/>
</dbReference>
<dbReference type="InterPro" id="IPR049492">
    <property type="entry name" value="BD-FAE-like_dom"/>
</dbReference>
<dbReference type="SUPFAM" id="SSF53474">
    <property type="entry name" value="alpha/beta-Hydrolases"/>
    <property type="match status" value="1"/>
</dbReference>
<dbReference type="InterPro" id="IPR050300">
    <property type="entry name" value="GDXG_lipolytic_enzyme"/>
</dbReference>
<sequence>MKTILMISATIALSACYISVKAQMVIPLYKTIPNSKPNNIVEKSDSTSVRGKVSNVVLPTITAYLPEKSAANGVAVIICPGGGYSYLVVNHEGKDVAQEFVKRGIAAFVLKYRLPNDLIMINKEIGPLQDAQQAIKIVRERAVEWHIDPAKVGIMGFSAGGHVASTLSTHYQKSVIDNPFNISLRPDFSLLIYPVITFQDSILHKGSKKALIGENASVEKVNEYSNELQVTTDTPPAFIVHCSDDQVVPVANSVNYYTALQKHHVKAELHIYEAGGHGFGMHNATTSDNWMDRCFNWIAANKLFSEPQK</sequence>
<dbReference type="Pfam" id="PF20434">
    <property type="entry name" value="BD-FAE"/>
    <property type="match status" value="1"/>
</dbReference>
<protein>
    <submittedName>
        <fullName evidence="3">Alpha/beta hydrolase</fullName>
    </submittedName>
</protein>
<dbReference type="GO" id="GO:0016787">
    <property type="term" value="F:hydrolase activity"/>
    <property type="evidence" value="ECO:0007669"/>
    <property type="project" value="UniProtKB-KW"/>
</dbReference>
<reference evidence="3 4" key="1">
    <citation type="submission" date="2023-11" db="EMBL/GenBank/DDBJ databases">
        <title>Analysis of the Genomes of Mucilaginibacter gossypii cycad 4 and M. sabulilitoris SNA2: microbes with the potential for plant growth promotion.</title>
        <authorList>
            <person name="Hirsch A.M."/>
            <person name="Humm E."/>
            <person name="Rubbi M."/>
            <person name="Del Vecchio G."/>
            <person name="Ha S.M."/>
            <person name="Pellegrini M."/>
            <person name="Gunsalus R.P."/>
        </authorList>
    </citation>
    <scope>NUCLEOTIDE SEQUENCE [LARGE SCALE GENOMIC DNA]</scope>
    <source>
        <strain evidence="3 4">SNA2</strain>
    </source>
</reference>
<dbReference type="PANTHER" id="PTHR48081">
    <property type="entry name" value="AB HYDROLASE SUPERFAMILY PROTEIN C4A8.06C"/>
    <property type="match status" value="1"/>
</dbReference>
<dbReference type="Proteomes" id="UP001324380">
    <property type="component" value="Chromosome"/>
</dbReference>
<evidence type="ECO:0000259" key="2">
    <source>
        <dbReference type="Pfam" id="PF20434"/>
    </source>
</evidence>
<keyword evidence="4" id="KW-1185">Reference proteome</keyword>
<evidence type="ECO:0000313" key="3">
    <source>
        <dbReference type="EMBL" id="WPU92764.1"/>
    </source>
</evidence>
<dbReference type="PANTHER" id="PTHR48081:SF6">
    <property type="entry name" value="PEPTIDASE S9 PROLYL OLIGOPEPTIDASE CATALYTIC DOMAIN-CONTAINING PROTEIN"/>
    <property type="match status" value="1"/>
</dbReference>
<name>A0ABZ0TM01_9SPHI</name>
<gene>
    <name evidence="3" type="ORF">SNE25_25910</name>
</gene>
<proteinExistence type="predicted"/>
<evidence type="ECO:0000313" key="4">
    <source>
        <dbReference type="Proteomes" id="UP001324380"/>
    </source>
</evidence>
<dbReference type="RefSeq" id="WP_321561924.1">
    <property type="nucleotide sequence ID" value="NZ_CP139558.1"/>
</dbReference>
<feature type="domain" description="BD-FAE-like" evidence="2">
    <location>
        <begin position="64"/>
        <end position="260"/>
    </location>
</feature>